<dbReference type="GO" id="GO:0016020">
    <property type="term" value="C:membrane"/>
    <property type="evidence" value="ECO:0007669"/>
    <property type="project" value="UniProtKB-SubCell"/>
</dbReference>
<dbReference type="SUPFAM" id="SSF103473">
    <property type="entry name" value="MFS general substrate transporter"/>
    <property type="match status" value="1"/>
</dbReference>
<evidence type="ECO:0000256" key="1">
    <source>
        <dbReference type="ARBA" id="ARBA00004141"/>
    </source>
</evidence>
<gene>
    <name evidence="5" type="ORF">B0J11DRAFT_526175</name>
</gene>
<evidence type="ECO:0000259" key="4">
    <source>
        <dbReference type="PROSITE" id="PS50850"/>
    </source>
</evidence>
<feature type="transmembrane region" description="Helical" evidence="3">
    <location>
        <begin position="412"/>
        <end position="432"/>
    </location>
</feature>
<evidence type="ECO:0000313" key="6">
    <source>
        <dbReference type="Proteomes" id="UP000700596"/>
    </source>
</evidence>
<feature type="transmembrane region" description="Helical" evidence="3">
    <location>
        <begin position="85"/>
        <end position="106"/>
    </location>
</feature>
<feature type="transmembrane region" description="Helical" evidence="3">
    <location>
        <begin position="247"/>
        <end position="265"/>
    </location>
</feature>
<dbReference type="Gene3D" id="1.20.1250.20">
    <property type="entry name" value="MFS general substrate transporter like domains"/>
    <property type="match status" value="2"/>
</dbReference>
<evidence type="ECO:0000313" key="5">
    <source>
        <dbReference type="EMBL" id="KAH7126682.1"/>
    </source>
</evidence>
<reference evidence="5" key="1">
    <citation type="journal article" date="2021" name="Nat. Commun.">
        <title>Genetic determinants of endophytism in the Arabidopsis root mycobiome.</title>
        <authorList>
            <person name="Mesny F."/>
            <person name="Miyauchi S."/>
            <person name="Thiergart T."/>
            <person name="Pickel B."/>
            <person name="Atanasova L."/>
            <person name="Karlsson M."/>
            <person name="Huettel B."/>
            <person name="Barry K.W."/>
            <person name="Haridas S."/>
            <person name="Chen C."/>
            <person name="Bauer D."/>
            <person name="Andreopoulos W."/>
            <person name="Pangilinan J."/>
            <person name="LaButti K."/>
            <person name="Riley R."/>
            <person name="Lipzen A."/>
            <person name="Clum A."/>
            <person name="Drula E."/>
            <person name="Henrissat B."/>
            <person name="Kohler A."/>
            <person name="Grigoriev I.V."/>
            <person name="Martin F.M."/>
            <person name="Hacquard S."/>
        </authorList>
    </citation>
    <scope>NUCLEOTIDE SEQUENCE</scope>
    <source>
        <strain evidence="5">MPI-CAGE-CH-0243</strain>
    </source>
</reference>
<dbReference type="OrthoDB" id="6499973at2759"/>
<evidence type="ECO:0000256" key="3">
    <source>
        <dbReference type="SAM" id="Phobius"/>
    </source>
</evidence>
<dbReference type="InterPro" id="IPR020846">
    <property type="entry name" value="MFS_dom"/>
</dbReference>
<comment type="caution">
    <text evidence="5">The sequence shown here is derived from an EMBL/GenBank/DDBJ whole genome shotgun (WGS) entry which is preliminary data.</text>
</comment>
<dbReference type="GO" id="GO:0022857">
    <property type="term" value="F:transmembrane transporter activity"/>
    <property type="evidence" value="ECO:0007669"/>
    <property type="project" value="InterPro"/>
</dbReference>
<feature type="domain" description="Major facilitator superfamily (MFS) profile" evidence="4">
    <location>
        <begin position="248"/>
        <end position="442"/>
    </location>
</feature>
<dbReference type="InterPro" id="IPR036259">
    <property type="entry name" value="MFS_trans_sf"/>
</dbReference>
<feature type="transmembrane region" description="Helical" evidence="3">
    <location>
        <begin position="277"/>
        <end position="297"/>
    </location>
</feature>
<keyword evidence="3" id="KW-1133">Transmembrane helix</keyword>
<dbReference type="Proteomes" id="UP000700596">
    <property type="component" value="Unassembled WGS sequence"/>
</dbReference>
<feature type="transmembrane region" description="Helical" evidence="3">
    <location>
        <begin position="372"/>
        <end position="396"/>
    </location>
</feature>
<organism evidence="5 6">
    <name type="scientific">Dendryphion nanum</name>
    <dbReference type="NCBI Taxonomy" id="256645"/>
    <lineage>
        <taxon>Eukaryota</taxon>
        <taxon>Fungi</taxon>
        <taxon>Dikarya</taxon>
        <taxon>Ascomycota</taxon>
        <taxon>Pezizomycotina</taxon>
        <taxon>Dothideomycetes</taxon>
        <taxon>Pleosporomycetidae</taxon>
        <taxon>Pleosporales</taxon>
        <taxon>Torulaceae</taxon>
        <taxon>Dendryphion</taxon>
    </lineage>
</organism>
<keyword evidence="3" id="KW-0472">Membrane</keyword>
<keyword evidence="6" id="KW-1185">Reference proteome</keyword>
<dbReference type="PANTHER" id="PTHR11360:SF305">
    <property type="entry name" value="MAJOR FACILITATOR SUPERFAMILY (MFS) PROFILE DOMAIN-CONTAINING PROTEIN"/>
    <property type="match status" value="1"/>
</dbReference>
<name>A0A9P9DX43_9PLEO</name>
<accession>A0A9P9DX43</accession>
<feature type="transmembrane region" description="Helical" evidence="3">
    <location>
        <begin position="143"/>
        <end position="164"/>
    </location>
</feature>
<dbReference type="EMBL" id="JAGMWT010000006">
    <property type="protein sequence ID" value="KAH7126682.1"/>
    <property type="molecule type" value="Genomic_DNA"/>
</dbReference>
<proteinExistence type="inferred from homology"/>
<sequence length="442" mass="46115">MSSSTTAVELDTYTSTRFHQHGNVNSPDLDPILAASRNDDSDLPEGGYGWVVVAGCFTVAFWAVGTSYAWGIIQSALIEEGVSNAAVLSFVGSLAAALIAALAIVNSRVMRAFGPQKTGMLGIVFMGLSEMLTSFSYRNVGGLFSTGGVVMGLGISLCFSTISVAPTQYFGRRRGLANGIVFAGGGFGGAIISFAINALINRFGPAWMFRILSLVTLVTGLPAAYFIKQRVPYMRAGLVDWSLFKSFTFLIVFLAGALGTFPLFVPPFFLPQYSKSIGLSSSTGAGLVAGFNFSSAIGRIGCGILCDKLGALNVLFLSLVLTGLSMLALWPVSSTLAPMVVFVILNGVSNGGFFSTMPTVVGNVFGSARVSVAMGMIVTGWAGGYLMGAPIAAYILDAYGGAEGGLQAFRPAMYYAGSVALAAAGLVALVRFRMNSKLLAKL</sequence>
<evidence type="ECO:0000256" key="2">
    <source>
        <dbReference type="ARBA" id="ARBA00006727"/>
    </source>
</evidence>
<protein>
    <submittedName>
        <fullName evidence="5">Major facilitator superfamily domain-containing protein</fullName>
    </submittedName>
</protein>
<dbReference type="Pfam" id="PF07690">
    <property type="entry name" value="MFS_1"/>
    <property type="match status" value="1"/>
</dbReference>
<feature type="transmembrane region" description="Helical" evidence="3">
    <location>
        <begin position="176"/>
        <end position="200"/>
    </location>
</feature>
<dbReference type="InterPro" id="IPR050327">
    <property type="entry name" value="Proton-linked_MCT"/>
</dbReference>
<comment type="similarity">
    <text evidence="2">Belongs to the major facilitator superfamily. Monocarboxylate porter (TC 2.A.1.13) family.</text>
</comment>
<feature type="transmembrane region" description="Helical" evidence="3">
    <location>
        <begin position="206"/>
        <end position="227"/>
    </location>
</feature>
<keyword evidence="3" id="KW-0812">Transmembrane</keyword>
<feature type="transmembrane region" description="Helical" evidence="3">
    <location>
        <begin position="336"/>
        <end position="360"/>
    </location>
</feature>
<comment type="subcellular location">
    <subcellularLocation>
        <location evidence="1">Membrane</location>
        <topology evidence="1">Multi-pass membrane protein</topology>
    </subcellularLocation>
</comment>
<feature type="transmembrane region" description="Helical" evidence="3">
    <location>
        <begin position="47"/>
        <end position="73"/>
    </location>
</feature>
<feature type="transmembrane region" description="Helical" evidence="3">
    <location>
        <begin position="309"/>
        <end position="330"/>
    </location>
</feature>
<dbReference type="InterPro" id="IPR011701">
    <property type="entry name" value="MFS"/>
</dbReference>
<dbReference type="PANTHER" id="PTHR11360">
    <property type="entry name" value="MONOCARBOXYLATE TRANSPORTER"/>
    <property type="match status" value="1"/>
</dbReference>
<dbReference type="PROSITE" id="PS50850">
    <property type="entry name" value="MFS"/>
    <property type="match status" value="1"/>
</dbReference>
<dbReference type="AlphaFoldDB" id="A0A9P9DX43"/>